<evidence type="ECO:0000313" key="2">
    <source>
        <dbReference type="Proteomes" id="UP000018542"/>
    </source>
</evidence>
<protein>
    <submittedName>
        <fullName evidence="1">Uncharacterized protein</fullName>
    </submittedName>
</protein>
<reference evidence="1 2" key="1">
    <citation type="journal article" date="2014" name="Genome Announc.">
        <title>Complete Genome Sequence of Hyphomicrobium nitrativorans Strain NL23, a Denitrifying Bacterium Isolated from Biofilm of a Methanol-Fed Denitrification System Treating Seawater at the Montreal Biodome.</title>
        <authorList>
            <person name="Martineau C."/>
            <person name="Villeneuve C."/>
            <person name="Mauffrey F."/>
            <person name="Villemur R."/>
        </authorList>
    </citation>
    <scope>NUCLEOTIDE SEQUENCE [LARGE SCALE GENOMIC DNA]</scope>
    <source>
        <strain evidence="1">NL23</strain>
    </source>
</reference>
<name>V5SHU2_9HYPH</name>
<gene>
    <name evidence="1" type="ORF">W911_08200</name>
</gene>
<proteinExistence type="predicted"/>
<accession>V5SHU2</accession>
<keyword evidence="2" id="KW-1185">Reference proteome</keyword>
<dbReference type="Proteomes" id="UP000018542">
    <property type="component" value="Chromosome"/>
</dbReference>
<dbReference type="PATRIC" id="fig|1029756.8.peg.1709"/>
<dbReference type="EMBL" id="CP006912">
    <property type="protein sequence ID" value="AHB50108.1"/>
    <property type="molecule type" value="Genomic_DNA"/>
</dbReference>
<sequence length="57" mass="6899">MSKGKHSFLVIGYPVWYLVDRYRERQRRKVLMLSLPRDHTAQVINLAEWRASRQMPN</sequence>
<evidence type="ECO:0000313" key="1">
    <source>
        <dbReference type="EMBL" id="AHB50108.1"/>
    </source>
</evidence>
<organism evidence="1 2">
    <name type="scientific">Hyphomicrobium nitrativorans NL23</name>
    <dbReference type="NCBI Taxonomy" id="1029756"/>
    <lineage>
        <taxon>Bacteria</taxon>
        <taxon>Pseudomonadati</taxon>
        <taxon>Pseudomonadota</taxon>
        <taxon>Alphaproteobacteria</taxon>
        <taxon>Hyphomicrobiales</taxon>
        <taxon>Hyphomicrobiaceae</taxon>
        <taxon>Hyphomicrobium</taxon>
    </lineage>
</organism>
<dbReference type="KEGG" id="hni:W911_08200"/>
<dbReference type="HOGENOM" id="CLU_2990577_0_0_5"/>
<dbReference type="STRING" id="1029756.W911_08200"/>
<dbReference type="RefSeq" id="WP_023787020.1">
    <property type="nucleotide sequence ID" value="NC_022997.1"/>
</dbReference>
<dbReference type="AlphaFoldDB" id="V5SHU2"/>